<accession>A0A8J6YWL0</accession>
<dbReference type="AlphaFoldDB" id="A0A8J6YWL0"/>
<gene>
    <name evidence="2" type="ORF">ICN82_12115</name>
</gene>
<evidence type="ECO:0000313" key="3">
    <source>
        <dbReference type="Proteomes" id="UP000609121"/>
    </source>
</evidence>
<organism evidence="2 3">
    <name type="scientific">Mangrovicoccus algicola</name>
    <dbReference type="NCBI Taxonomy" id="2771008"/>
    <lineage>
        <taxon>Bacteria</taxon>
        <taxon>Pseudomonadati</taxon>
        <taxon>Pseudomonadota</taxon>
        <taxon>Alphaproteobacteria</taxon>
        <taxon>Rhodobacterales</taxon>
        <taxon>Paracoccaceae</taxon>
        <taxon>Mangrovicoccus</taxon>
    </lineage>
</organism>
<reference evidence="2" key="1">
    <citation type="submission" date="2020-09" db="EMBL/GenBank/DDBJ databases">
        <title>A novel bacterium of genus Mangrovicoccus, isolated from South China Sea.</title>
        <authorList>
            <person name="Huang H."/>
            <person name="Mo K."/>
            <person name="Hu Y."/>
        </authorList>
    </citation>
    <scope>NUCLEOTIDE SEQUENCE</scope>
    <source>
        <strain evidence="2">HB182678</strain>
    </source>
</reference>
<comment type="caution">
    <text evidence="2">The sequence shown here is derived from an EMBL/GenBank/DDBJ whole genome shotgun (WGS) entry which is preliminary data.</text>
</comment>
<sequence>MARFDNAYSRAIAIVKLVLPLVALGLLSTLFLLSRGGQQGEPLPWTEAEMGELAREERLGSPTYATLTEDGAELRLQADKVTPDPDREGVAHGRQLRARLARPDGTILDLEAPEGRLDQGDRSAVLEGGVRITASEGYVATMPGVRLRTNLTHMQSLGPVEADGPAGRIEAGGLTVTAEKGGGRGTVALFTDGVHLIYRPQATEAEAE</sequence>
<proteinExistence type="predicted"/>
<dbReference type="EMBL" id="JACVXA010000035">
    <property type="protein sequence ID" value="MBE3638947.1"/>
    <property type="molecule type" value="Genomic_DNA"/>
</dbReference>
<keyword evidence="1" id="KW-0472">Membrane</keyword>
<name>A0A8J6YWL0_9RHOB</name>
<dbReference type="Proteomes" id="UP000609121">
    <property type="component" value="Unassembled WGS sequence"/>
</dbReference>
<keyword evidence="1" id="KW-0812">Transmembrane</keyword>
<evidence type="ECO:0000313" key="2">
    <source>
        <dbReference type="EMBL" id="MBE3638947.1"/>
    </source>
</evidence>
<dbReference type="RefSeq" id="WP_193183097.1">
    <property type="nucleotide sequence ID" value="NZ_JACVXA010000035.1"/>
</dbReference>
<protein>
    <recommendedName>
        <fullName evidence="4">LPS export ABC transporter periplasmic protein LptC</fullName>
    </recommendedName>
</protein>
<keyword evidence="1" id="KW-1133">Transmembrane helix</keyword>
<keyword evidence="3" id="KW-1185">Reference proteome</keyword>
<evidence type="ECO:0008006" key="4">
    <source>
        <dbReference type="Google" id="ProtNLM"/>
    </source>
</evidence>
<evidence type="ECO:0000256" key="1">
    <source>
        <dbReference type="SAM" id="Phobius"/>
    </source>
</evidence>
<feature type="transmembrane region" description="Helical" evidence="1">
    <location>
        <begin position="12"/>
        <end position="33"/>
    </location>
</feature>